<reference evidence="4" key="1">
    <citation type="submission" date="2021-01" db="EMBL/GenBank/DDBJ databases">
        <authorList>
            <person name="Corre E."/>
            <person name="Pelletier E."/>
            <person name="Niang G."/>
            <person name="Scheremetjew M."/>
            <person name="Finn R."/>
            <person name="Kale V."/>
            <person name="Holt S."/>
            <person name="Cochrane G."/>
            <person name="Meng A."/>
            <person name="Brown T."/>
            <person name="Cohen L."/>
        </authorList>
    </citation>
    <scope>NUCLEOTIDE SEQUENCE</scope>
    <source>
        <strain evidence="4">CCMP645</strain>
    </source>
</reference>
<dbReference type="Gene3D" id="3.90.190.10">
    <property type="entry name" value="Protein tyrosine phosphatase superfamily"/>
    <property type="match status" value="1"/>
</dbReference>
<dbReference type="CDD" id="cd14498">
    <property type="entry name" value="DSP"/>
    <property type="match status" value="1"/>
</dbReference>
<dbReference type="PROSITE" id="PS50054">
    <property type="entry name" value="TYR_PHOSPHATASE_DUAL"/>
    <property type="match status" value="1"/>
</dbReference>
<dbReference type="InterPro" id="IPR029021">
    <property type="entry name" value="Prot-tyrosine_phosphatase-like"/>
</dbReference>
<evidence type="ECO:0008006" key="5">
    <source>
        <dbReference type="Google" id="ProtNLM"/>
    </source>
</evidence>
<dbReference type="PANTHER" id="PTHR46381">
    <property type="entry name" value="MKPA PROTEIN"/>
    <property type="match status" value="1"/>
</dbReference>
<dbReference type="InterPro" id="IPR000340">
    <property type="entry name" value="Dual-sp_phosphatase_cat-dom"/>
</dbReference>
<name>A0A7S4C3D5_CHRCT</name>
<accession>A0A7S4C3D5</accession>
<dbReference type="PANTHER" id="PTHR46381:SF2">
    <property type="entry name" value="MAP KINASE PHOSPHATASE"/>
    <property type="match status" value="1"/>
</dbReference>
<sequence>MKRSSASLRPAPLTLSFLQSAFVDFDHEDNPNLLALNLSAKRIAARSTKSPQATGTANSGCVGDKCLPWPDGNSNVGVPDMQTETPVCICADERQHQPPASEISRSRVSSNPVKDTQHDVSQVLPGLYVGSKSAADCLSLRGGELANRISHVLNCSRAPSALEREESRLTCLRLGLTDSGKDLEQIHDVIRQGVAFIDQAIECGGTVFVHCKKGISRSCTLAMAYLIWKQRATAEEAFAQLRAARAVCDPNFGFRVALKEWESQVDSELSEREQPAKQKQRIGQACASPQSQLRDLTYGIRGSGSDDGFLPP</sequence>
<feature type="region of interest" description="Disordered" evidence="1">
    <location>
        <begin position="96"/>
        <end position="115"/>
    </location>
</feature>
<feature type="domain" description="Tyrosine specific protein phosphatases" evidence="3">
    <location>
        <begin position="187"/>
        <end position="245"/>
    </location>
</feature>
<dbReference type="InterPro" id="IPR020422">
    <property type="entry name" value="TYR_PHOSPHATASE_DUAL_dom"/>
</dbReference>
<evidence type="ECO:0000256" key="1">
    <source>
        <dbReference type="SAM" id="MobiDB-lite"/>
    </source>
</evidence>
<evidence type="ECO:0000259" key="3">
    <source>
        <dbReference type="PROSITE" id="PS50056"/>
    </source>
</evidence>
<dbReference type="AlphaFoldDB" id="A0A7S4C3D5"/>
<feature type="domain" description="Tyrosine-protein phosphatase" evidence="2">
    <location>
        <begin position="119"/>
        <end position="267"/>
    </location>
</feature>
<dbReference type="SUPFAM" id="SSF52799">
    <property type="entry name" value="(Phosphotyrosine protein) phosphatases II"/>
    <property type="match status" value="1"/>
</dbReference>
<protein>
    <recommendedName>
        <fullName evidence="5">Protein-tyrosine-phosphatase</fullName>
    </recommendedName>
</protein>
<feature type="region of interest" description="Disordered" evidence="1">
    <location>
        <begin position="268"/>
        <end position="290"/>
    </location>
</feature>
<gene>
    <name evidence="4" type="ORF">PCAR00345_LOCUS38392</name>
</gene>
<dbReference type="Pfam" id="PF00782">
    <property type="entry name" value="DSPc"/>
    <property type="match status" value="1"/>
</dbReference>
<dbReference type="SMART" id="SM00195">
    <property type="entry name" value="DSPc"/>
    <property type="match status" value="1"/>
</dbReference>
<dbReference type="EMBL" id="HBIZ01061958">
    <property type="protein sequence ID" value="CAE0785684.1"/>
    <property type="molecule type" value="Transcribed_RNA"/>
</dbReference>
<organism evidence="4">
    <name type="scientific">Chrysotila carterae</name>
    <name type="common">Marine alga</name>
    <name type="synonym">Syracosphaera carterae</name>
    <dbReference type="NCBI Taxonomy" id="13221"/>
    <lineage>
        <taxon>Eukaryota</taxon>
        <taxon>Haptista</taxon>
        <taxon>Haptophyta</taxon>
        <taxon>Prymnesiophyceae</taxon>
        <taxon>Isochrysidales</taxon>
        <taxon>Isochrysidaceae</taxon>
        <taxon>Chrysotila</taxon>
    </lineage>
</organism>
<proteinExistence type="predicted"/>
<evidence type="ECO:0000313" key="4">
    <source>
        <dbReference type="EMBL" id="CAE0785684.1"/>
    </source>
</evidence>
<dbReference type="PROSITE" id="PS50056">
    <property type="entry name" value="TYR_PHOSPHATASE_2"/>
    <property type="match status" value="1"/>
</dbReference>
<dbReference type="InterPro" id="IPR000387">
    <property type="entry name" value="Tyr_Pase_dom"/>
</dbReference>
<evidence type="ECO:0000259" key="2">
    <source>
        <dbReference type="PROSITE" id="PS50054"/>
    </source>
</evidence>